<feature type="transmembrane region" description="Helical" evidence="14">
    <location>
        <begin position="429"/>
        <end position="452"/>
    </location>
</feature>
<keyword evidence="6" id="KW-0732">Signal</keyword>
<organism evidence="16 17">
    <name type="scientific">Drosophila gunungcola</name>
    <name type="common">fruit fly</name>
    <dbReference type="NCBI Taxonomy" id="103775"/>
    <lineage>
        <taxon>Eukaryota</taxon>
        <taxon>Metazoa</taxon>
        <taxon>Ecdysozoa</taxon>
        <taxon>Arthropoda</taxon>
        <taxon>Hexapoda</taxon>
        <taxon>Insecta</taxon>
        <taxon>Pterygota</taxon>
        <taxon>Neoptera</taxon>
        <taxon>Endopterygota</taxon>
        <taxon>Diptera</taxon>
        <taxon>Brachycera</taxon>
        <taxon>Muscomorpha</taxon>
        <taxon>Ephydroidea</taxon>
        <taxon>Drosophilidae</taxon>
        <taxon>Drosophila</taxon>
        <taxon>Sophophora</taxon>
    </lineage>
</organism>
<dbReference type="PANTHER" id="PTHR10766:SF41">
    <property type="entry name" value="TRANSMEMBRANE 9 SUPERFAMILY MEMBER 3"/>
    <property type="match status" value="1"/>
</dbReference>
<keyword evidence="8 14" id="KW-1133">Transmembrane helix</keyword>
<comment type="similarity">
    <text evidence="3 14">Belongs to the nonaspanin (TM9SF) (TC 9.A.2) family.</text>
</comment>
<name>A0A9Q0BQ82_9MUSC</name>
<accession>A0A9Q0BQ82</accession>
<keyword evidence="13" id="KW-0539">Nucleus</keyword>
<feature type="transmembrane region" description="Helical" evidence="14">
    <location>
        <begin position="690"/>
        <end position="709"/>
    </location>
</feature>
<evidence type="ECO:0000256" key="14">
    <source>
        <dbReference type="RuleBase" id="RU363079"/>
    </source>
</evidence>
<dbReference type="InterPro" id="IPR004240">
    <property type="entry name" value="EMP70"/>
</dbReference>
<comment type="caution">
    <text evidence="14">Lacks conserved residue(s) required for the propagation of feature annotation.</text>
</comment>
<feature type="transmembrane region" description="Helical" evidence="14">
    <location>
        <begin position="618"/>
        <end position="640"/>
    </location>
</feature>
<gene>
    <name evidence="16" type="ORF">M5D96_006525</name>
</gene>
<reference evidence="16" key="1">
    <citation type="journal article" date="2023" name="Genome Biol. Evol.">
        <title>Long-read-based Genome Assembly of Drosophila gunungcola Reveals Fewer Chemosensory Genes in Flower-breeding Species.</title>
        <authorList>
            <person name="Negi A."/>
            <person name="Liao B.Y."/>
            <person name="Yeh S.D."/>
        </authorList>
    </citation>
    <scope>NUCLEOTIDE SEQUENCE</scope>
    <source>
        <strain evidence="16">Sukarami</strain>
    </source>
</reference>
<evidence type="ECO:0000313" key="17">
    <source>
        <dbReference type="Proteomes" id="UP001059596"/>
    </source>
</evidence>
<feature type="transmembrane region" description="Helical" evidence="14">
    <location>
        <begin position="652"/>
        <end position="678"/>
    </location>
</feature>
<keyword evidence="7" id="KW-0156">Chromatin regulator</keyword>
<comment type="subcellular location">
    <subcellularLocation>
        <location evidence="2">Membrane</location>
        <topology evidence="2">Multi-pass membrane protein</topology>
    </subcellularLocation>
    <subcellularLocation>
        <location evidence="1">Nucleus</location>
    </subcellularLocation>
</comment>
<feature type="region of interest" description="Disordered" evidence="15">
    <location>
        <begin position="1"/>
        <end position="35"/>
    </location>
</feature>
<keyword evidence="10" id="KW-0175">Coiled coil</keyword>
<comment type="similarity">
    <text evidence="4">Belongs to the EAF6 family.</text>
</comment>
<dbReference type="GO" id="GO:0005634">
    <property type="term" value="C:nucleus"/>
    <property type="evidence" value="ECO:0007669"/>
    <property type="project" value="UniProtKB-SubCell"/>
</dbReference>
<keyword evidence="12" id="KW-0804">Transcription</keyword>
<evidence type="ECO:0000256" key="1">
    <source>
        <dbReference type="ARBA" id="ARBA00004123"/>
    </source>
</evidence>
<dbReference type="GO" id="GO:0016020">
    <property type="term" value="C:membrane"/>
    <property type="evidence" value="ECO:0007669"/>
    <property type="project" value="UniProtKB-SubCell"/>
</dbReference>
<feature type="compositionally biased region" description="Polar residues" evidence="15">
    <location>
        <begin position="1"/>
        <end position="15"/>
    </location>
</feature>
<proteinExistence type="inferred from homology"/>
<dbReference type="GO" id="GO:0072657">
    <property type="term" value="P:protein localization to membrane"/>
    <property type="evidence" value="ECO:0007669"/>
    <property type="project" value="TreeGrafter"/>
</dbReference>
<evidence type="ECO:0000256" key="4">
    <source>
        <dbReference type="ARBA" id="ARBA00010916"/>
    </source>
</evidence>
<comment type="caution">
    <text evidence="16">The sequence shown here is derived from an EMBL/GenBank/DDBJ whole genome shotgun (WGS) entry which is preliminary data.</text>
</comment>
<dbReference type="GO" id="GO:0006325">
    <property type="term" value="P:chromatin organization"/>
    <property type="evidence" value="ECO:0007669"/>
    <property type="project" value="UniProtKB-KW"/>
</dbReference>
<evidence type="ECO:0000256" key="8">
    <source>
        <dbReference type="ARBA" id="ARBA00022989"/>
    </source>
</evidence>
<dbReference type="AlphaFoldDB" id="A0A9Q0BQ82"/>
<keyword evidence="17" id="KW-1185">Reference proteome</keyword>
<dbReference type="Pfam" id="PF09340">
    <property type="entry name" value="NuA4"/>
    <property type="match status" value="1"/>
</dbReference>
<dbReference type="Proteomes" id="UP001059596">
    <property type="component" value="Unassembled WGS sequence"/>
</dbReference>
<evidence type="ECO:0000256" key="15">
    <source>
        <dbReference type="SAM" id="MobiDB-lite"/>
    </source>
</evidence>
<sequence length="760" mass="85369">MSSPTSKNVSETNGNKPKKSGKTNSNAKSGQMDTRAELADLIKKKAETSEQLANLERQIYAFEGSYLEDTQLCGNIIRGWERYLTSNKATNSKADKRNRKFKEAERLFSKSSITSMAICNPERASESDSITNEDSSDNQISINQNTTTAHDGATTIKSTPKDEKDSPSHRNESSLAVAGGTGLVPGSAGGGGVSSGTTLGTPTSNTKSKLSTNSTRSPEDALPRSPMKMVGTTTISTTKVAAPKFRAICLCLLIASCYVSQSQADEHNHKETYAYFSLPFCSGQKSSISHYHETLSEALQGVELEFSGYEMEFKNDAPRSVICMITLQEESAKAFTYAVKNEYWYQMYIDVGERDERDGKYYIFSHKKFDIGYNGQQIVDITLTTDAREELKPGSQINFSYEVNWKPSKVEFKNRFDKYLDPNFFQHRIHWFSIFNSFMMVIFLVGLVSMILMRTLRKDYARYSKDEEVDDMERDLGDEYGWKQVHGDVFLGELYTERGSMLSTAIFVYAATSPINGYFGGSLYARLGGRMWIRQMLVSAFTVPVAVCGTAFLINFIAIAIPFGTMVAVTCICLFVILPLTLVGTVVGRNLDGQPDFPCRVNAVPRPIPEKKWYMEPLIIVLLGGVLPFGSIFIEMYFIFTSFWAYKIYYVYGFMLLVFSILTVVTVCVTIVCTYFLLNAEDYRWQWTSFMAAGSTSIYVYAYSFYYFFFKTKMFGLFQTAFYFGYMALFSGALGIICGTVGYVGTNLFVRKIYSNVKID</sequence>
<keyword evidence="5 14" id="KW-0812">Transmembrane</keyword>
<evidence type="ECO:0000256" key="10">
    <source>
        <dbReference type="ARBA" id="ARBA00023054"/>
    </source>
</evidence>
<evidence type="ECO:0000256" key="7">
    <source>
        <dbReference type="ARBA" id="ARBA00022853"/>
    </source>
</evidence>
<feature type="region of interest" description="Disordered" evidence="15">
    <location>
        <begin position="118"/>
        <end position="227"/>
    </location>
</feature>
<protein>
    <recommendedName>
        <fullName evidence="14">Transmembrane 9 superfamily member</fullName>
    </recommendedName>
</protein>
<keyword evidence="11 14" id="KW-0472">Membrane</keyword>
<dbReference type="EMBL" id="JAMKOV010000004">
    <property type="protein sequence ID" value="KAI8040582.1"/>
    <property type="molecule type" value="Genomic_DNA"/>
</dbReference>
<evidence type="ECO:0000256" key="2">
    <source>
        <dbReference type="ARBA" id="ARBA00004141"/>
    </source>
</evidence>
<dbReference type="GO" id="GO:0000123">
    <property type="term" value="C:histone acetyltransferase complex"/>
    <property type="evidence" value="ECO:0007669"/>
    <property type="project" value="InterPro"/>
</dbReference>
<feature type="transmembrane region" description="Helical" evidence="14">
    <location>
        <begin position="536"/>
        <end position="561"/>
    </location>
</feature>
<feature type="transmembrane region" description="Helical" evidence="14">
    <location>
        <begin position="721"/>
        <end position="744"/>
    </location>
</feature>
<evidence type="ECO:0000256" key="13">
    <source>
        <dbReference type="ARBA" id="ARBA00023242"/>
    </source>
</evidence>
<feature type="compositionally biased region" description="Basic and acidic residues" evidence="15">
    <location>
        <begin position="159"/>
        <end position="172"/>
    </location>
</feature>
<evidence type="ECO:0000256" key="5">
    <source>
        <dbReference type="ARBA" id="ARBA00022692"/>
    </source>
</evidence>
<keyword evidence="9" id="KW-0805">Transcription regulation</keyword>
<dbReference type="Pfam" id="PF02990">
    <property type="entry name" value="EMP70"/>
    <property type="match status" value="2"/>
</dbReference>
<feature type="compositionally biased region" description="Polar residues" evidence="15">
    <location>
        <begin position="22"/>
        <end position="32"/>
    </location>
</feature>
<evidence type="ECO:0000313" key="16">
    <source>
        <dbReference type="EMBL" id="KAI8040582.1"/>
    </source>
</evidence>
<feature type="transmembrane region" description="Helical" evidence="14">
    <location>
        <begin position="567"/>
        <end position="587"/>
    </location>
</feature>
<feature type="compositionally biased region" description="Low complexity" evidence="15">
    <location>
        <begin position="195"/>
        <end position="216"/>
    </location>
</feature>
<evidence type="ECO:0000256" key="12">
    <source>
        <dbReference type="ARBA" id="ARBA00023163"/>
    </source>
</evidence>
<evidence type="ECO:0000256" key="6">
    <source>
        <dbReference type="ARBA" id="ARBA00022729"/>
    </source>
</evidence>
<evidence type="ECO:0000256" key="3">
    <source>
        <dbReference type="ARBA" id="ARBA00005227"/>
    </source>
</evidence>
<dbReference type="PANTHER" id="PTHR10766">
    <property type="entry name" value="TRANSMEMBRANE 9 SUPERFAMILY PROTEIN"/>
    <property type="match status" value="1"/>
</dbReference>
<evidence type="ECO:0000256" key="9">
    <source>
        <dbReference type="ARBA" id="ARBA00023015"/>
    </source>
</evidence>
<evidence type="ECO:0000256" key="11">
    <source>
        <dbReference type="ARBA" id="ARBA00023136"/>
    </source>
</evidence>
<dbReference type="InterPro" id="IPR015418">
    <property type="entry name" value="Eaf6"/>
</dbReference>
<feature type="compositionally biased region" description="Gly residues" evidence="15">
    <location>
        <begin position="179"/>
        <end position="194"/>
    </location>
</feature>
<feature type="compositionally biased region" description="Polar residues" evidence="15">
    <location>
        <begin position="127"/>
        <end position="149"/>
    </location>
</feature>